<sequence length="1387" mass="154590">MQESDEQDTCRICSAPAEPDLPLFHPCKCSGTIRYIHQDCLTTWLAHSKKKNCDLCKHPYSFTKVYASDMPKALPLTLLLKRIVHQIVFAILFGLRAIAVAIMWLAVLPWATIWTWRLYFSMGESTAWWISDYPRPPASSDAPNAFYKSVPSPVSLSEAPSFYTRLVMHPYWLALSADIFAGQIIASLIVLTFVAVFLLREWISQNARPGVFEDEDLIIDDFLPPRQIEPPQPLHMPHIIPPPDQNPVDIPPAVVGDPIPHDQVENPAPPYAGDTVHTDRPLKRGRGDSNAGQRLQTDQNPLEIQEGRAHLRRRLGQANPDAEVDVSPSASSLLPPGHEDGKFDFTFSLASSPPTQPSSPLPSFRPLGDSWSQVDPSQEDYPQDSSFSGAIAGPGPSTTEQLQRADEDLMQHWLAQGNTDTEPARTLEEYNHYYAPVPDSHKGKGLEFPKSDDEEEEEEGEDEGILSQDENWGGGEAELPEAEIHDVFAPQIPVVLEGVANGGGPPLQNDNAGPQPGAAANPPPDAAAPDLNEDLEGNVEDDMEGAMEAIGMRGPIYGVLQNAALMIFVLDTAIGLCVWLPFTIGKSTALLCLNPHRLLQILHLPIRAMRLITDPVVDAFFYLLVEYMLPPVFRLIRHFIALLFIVTVRIIDLLFGSEKSAFIVDKAAELVEEARYLQEEPLGYILSWTHSVPGVKKASPAATSWLDSAFPEPLNFTEPYFAALGREVRLAGEQLRAAWLEMALGSTPSDRAFATILGYSVVGLSIAIYLNILTVGNAKSAGRAVRSAVRQQLLVLKVAGFIFIELVLFPLGCGIVLDLCTVWLFPEANLTSRATFFFQAPLTAMFYHWVAGTMFMYTFAILLSGCRSVMRPGAMWFIKDPQDQNSHPIRDILDRPTLTQLRKIFVSGLMYSFVVACVVGSVAGLLLLGSKSIMPFRWKNREPLSNVPVDLLFLHFVLPYTVHYFRPKKAVKHLTTMLWRYLAKNLRLTSYFFGERHPDEEYTTASWFSAVDLEPTPRVNDGSFRRVPATDNLALPRDIRATALVHENGEPADEAARQLIQIQNAEAEKAKRSVKDDYMIVYIPPHFRWRILCFIVALWIIGAAAVGVVVALPIQFGRSFFQLFTDRDMHDGYSIIVGFYLLWGCYLVGKAIDRLDKRRQRTGGDGPRGDLRIFVVKRGLLWLAKTVYMVTFLGVIIPTLLALVIDLYVLLPFRFLGDPAIIPRIRMVDMWALGLLYAKIALHLPQVQYPPRIAAGIQHIRNNGWTHQDPIAATKEVIGPVVVGLLGMILVPGTAYRIMHNALPPQFIDDKTIFTRVYPGIFVLGFFFRSTSGFYDFVASWSQSIRDKEFLVEMRLRNHEPESGKGSAPISSNLDAMEALEVNVGDP</sequence>
<organism evidence="1 2">
    <name type="scientific">Pluteus cervinus</name>
    <dbReference type="NCBI Taxonomy" id="181527"/>
    <lineage>
        <taxon>Eukaryota</taxon>
        <taxon>Fungi</taxon>
        <taxon>Dikarya</taxon>
        <taxon>Basidiomycota</taxon>
        <taxon>Agaricomycotina</taxon>
        <taxon>Agaricomycetes</taxon>
        <taxon>Agaricomycetidae</taxon>
        <taxon>Agaricales</taxon>
        <taxon>Pluteineae</taxon>
        <taxon>Pluteaceae</taxon>
        <taxon>Pluteus</taxon>
    </lineage>
</organism>
<evidence type="ECO:0000313" key="1">
    <source>
        <dbReference type="EMBL" id="TFK63266.1"/>
    </source>
</evidence>
<proteinExistence type="predicted"/>
<gene>
    <name evidence="1" type="ORF">BDN72DRAFT_964036</name>
</gene>
<dbReference type="Proteomes" id="UP000308600">
    <property type="component" value="Unassembled WGS sequence"/>
</dbReference>
<protein>
    <submittedName>
        <fullName evidence="1">Uncharacterized protein</fullName>
    </submittedName>
</protein>
<evidence type="ECO:0000313" key="2">
    <source>
        <dbReference type="Proteomes" id="UP000308600"/>
    </source>
</evidence>
<keyword evidence="2" id="KW-1185">Reference proteome</keyword>
<reference evidence="1 2" key="1">
    <citation type="journal article" date="2019" name="Nat. Ecol. Evol.">
        <title>Megaphylogeny resolves global patterns of mushroom evolution.</title>
        <authorList>
            <person name="Varga T."/>
            <person name="Krizsan K."/>
            <person name="Foldi C."/>
            <person name="Dima B."/>
            <person name="Sanchez-Garcia M."/>
            <person name="Sanchez-Ramirez S."/>
            <person name="Szollosi G.J."/>
            <person name="Szarkandi J.G."/>
            <person name="Papp V."/>
            <person name="Albert L."/>
            <person name="Andreopoulos W."/>
            <person name="Angelini C."/>
            <person name="Antonin V."/>
            <person name="Barry K.W."/>
            <person name="Bougher N.L."/>
            <person name="Buchanan P."/>
            <person name="Buyck B."/>
            <person name="Bense V."/>
            <person name="Catcheside P."/>
            <person name="Chovatia M."/>
            <person name="Cooper J."/>
            <person name="Damon W."/>
            <person name="Desjardin D."/>
            <person name="Finy P."/>
            <person name="Geml J."/>
            <person name="Haridas S."/>
            <person name="Hughes K."/>
            <person name="Justo A."/>
            <person name="Karasinski D."/>
            <person name="Kautmanova I."/>
            <person name="Kiss B."/>
            <person name="Kocsube S."/>
            <person name="Kotiranta H."/>
            <person name="LaButti K.M."/>
            <person name="Lechner B.E."/>
            <person name="Liimatainen K."/>
            <person name="Lipzen A."/>
            <person name="Lukacs Z."/>
            <person name="Mihaltcheva S."/>
            <person name="Morgado L.N."/>
            <person name="Niskanen T."/>
            <person name="Noordeloos M.E."/>
            <person name="Ohm R.A."/>
            <person name="Ortiz-Santana B."/>
            <person name="Ovrebo C."/>
            <person name="Racz N."/>
            <person name="Riley R."/>
            <person name="Savchenko A."/>
            <person name="Shiryaev A."/>
            <person name="Soop K."/>
            <person name="Spirin V."/>
            <person name="Szebenyi C."/>
            <person name="Tomsovsky M."/>
            <person name="Tulloss R.E."/>
            <person name="Uehling J."/>
            <person name="Grigoriev I.V."/>
            <person name="Vagvolgyi C."/>
            <person name="Papp T."/>
            <person name="Martin F.M."/>
            <person name="Miettinen O."/>
            <person name="Hibbett D.S."/>
            <person name="Nagy L.G."/>
        </authorList>
    </citation>
    <scope>NUCLEOTIDE SEQUENCE [LARGE SCALE GENOMIC DNA]</scope>
    <source>
        <strain evidence="1 2">NL-1719</strain>
    </source>
</reference>
<dbReference type="EMBL" id="ML208532">
    <property type="protein sequence ID" value="TFK63266.1"/>
    <property type="molecule type" value="Genomic_DNA"/>
</dbReference>
<name>A0ACD3ACM8_9AGAR</name>
<accession>A0ACD3ACM8</accession>